<protein>
    <recommendedName>
        <fullName evidence="10">Serine incorporator</fullName>
    </recommendedName>
</protein>
<evidence type="ECO:0000256" key="7">
    <source>
        <dbReference type="SAM" id="SignalP"/>
    </source>
</evidence>
<evidence type="ECO:0000313" key="9">
    <source>
        <dbReference type="Proteomes" id="UP000321570"/>
    </source>
</evidence>
<dbReference type="AlphaFoldDB" id="A0A564YAJ7"/>
<feature type="chain" id="PRO_5022100139" description="Serine incorporator" evidence="7">
    <location>
        <begin position="19"/>
        <end position="447"/>
    </location>
</feature>
<reference evidence="8 9" key="1">
    <citation type="submission" date="2019-07" db="EMBL/GenBank/DDBJ databases">
        <authorList>
            <person name="Jastrzebski P J."/>
            <person name="Paukszto L."/>
            <person name="Jastrzebski P J."/>
        </authorList>
    </citation>
    <scope>NUCLEOTIDE SEQUENCE [LARGE SCALE GENOMIC DNA]</scope>
    <source>
        <strain evidence="8 9">WMS-il1</strain>
    </source>
</reference>
<keyword evidence="4 6" id="KW-1133">Transmembrane helix</keyword>
<feature type="transmembrane region" description="Helical" evidence="6">
    <location>
        <begin position="144"/>
        <end position="166"/>
    </location>
</feature>
<accession>A0A564YAJ7</accession>
<evidence type="ECO:0000256" key="4">
    <source>
        <dbReference type="ARBA" id="ARBA00022989"/>
    </source>
</evidence>
<gene>
    <name evidence="8" type="ORF">WMSIL1_LOCUS4555</name>
</gene>
<feature type="transmembrane region" description="Helical" evidence="6">
    <location>
        <begin position="35"/>
        <end position="56"/>
    </location>
</feature>
<dbReference type="GO" id="GO:0016020">
    <property type="term" value="C:membrane"/>
    <property type="evidence" value="ECO:0007669"/>
    <property type="project" value="UniProtKB-SubCell"/>
</dbReference>
<keyword evidence="9" id="KW-1185">Reference proteome</keyword>
<evidence type="ECO:0000256" key="6">
    <source>
        <dbReference type="SAM" id="Phobius"/>
    </source>
</evidence>
<keyword evidence="3 6" id="KW-0812">Transmembrane</keyword>
<feature type="transmembrane region" description="Helical" evidence="6">
    <location>
        <begin position="309"/>
        <end position="329"/>
    </location>
</feature>
<keyword evidence="7" id="KW-0732">Signal</keyword>
<feature type="transmembrane region" description="Helical" evidence="6">
    <location>
        <begin position="417"/>
        <end position="441"/>
    </location>
</feature>
<evidence type="ECO:0008006" key="10">
    <source>
        <dbReference type="Google" id="ProtNLM"/>
    </source>
</evidence>
<feature type="transmembrane region" description="Helical" evidence="6">
    <location>
        <begin position="187"/>
        <end position="214"/>
    </location>
</feature>
<evidence type="ECO:0000313" key="8">
    <source>
        <dbReference type="EMBL" id="VUZ44282.1"/>
    </source>
</evidence>
<feature type="transmembrane region" description="Helical" evidence="6">
    <location>
        <begin position="255"/>
        <end position="273"/>
    </location>
</feature>
<dbReference type="EMBL" id="CABIJS010000123">
    <property type="protein sequence ID" value="VUZ44282.1"/>
    <property type="molecule type" value="Genomic_DNA"/>
</dbReference>
<dbReference type="PANTHER" id="PTHR10383">
    <property type="entry name" value="SERINE INCORPORATOR"/>
    <property type="match status" value="1"/>
</dbReference>
<comment type="similarity">
    <text evidence="2">Belongs to the TDE1 family.</text>
</comment>
<organism evidence="8 9">
    <name type="scientific">Hymenolepis diminuta</name>
    <name type="common">Rat tapeworm</name>
    <dbReference type="NCBI Taxonomy" id="6216"/>
    <lineage>
        <taxon>Eukaryota</taxon>
        <taxon>Metazoa</taxon>
        <taxon>Spiralia</taxon>
        <taxon>Lophotrochozoa</taxon>
        <taxon>Platyhelminthes</taxon>
        <taxon>Cestoda</taxon>
        <taxon>Eucestoda</taxon>
        <taxon>Cyclophyllidea</taxon>
        <taxon>Hymenolepididae</taxon>
        <taxon>Hymenolepis</taxon>
    </lineage>
</organism>
<feature type="signal peptide" evidence="7">
    <location>
        <begin position="1"/>
        <end position="18"/>
    </location>
</feature>
<sequence>MGCLISCVACCFCDAAASLCCKCLPSCRNSTSTRLLYGVILLVVLIISSICLDPSIANFLKKIPYLCTTEQENICNLISGYGAVYRLCFSLSLFFCFFSIIMIQVKSSADFRAAIHNGFWFFKIIAIIGIMVGAFFIHSYEFLFVWWIFGLIGGVCFIIIQLTLLIDLAHSWNQVWINGFEESGNKGFIFGLIFSTFLFYALAFIGTVLFYVYYASDPACQLSKTLVSINMIICVVFSIISILPKIQEHLPSSGLLQSSVISAYIVFLTWSALVDLPIAECNPTLNLVNVTIIDSNNTQVTVETTNLSFNWEIGISLTVTLLSVAFACIRNSSNNSISRITMDGGIDTSNAAKAGDGETNERGGQTVWDNEKDGVAYSYAMFHFMMFLATLFVMMSITNWLEPDQVTGVLSAGLASFWIKAVSSWFCAALYTWTLVAPAMFPDRDFS</sequence>
<name>A0A564YAJ7_HYMDI</name>
<feature type="transmembrane region" description="Helical" evidence="6">
    <location>
        <begin position="376"/>
        <end position="397"/>
    </location>
</feature>
<comment type="subcellular location">
    <subcellularLocation>
        <location evidence="1">Membrane</location>
        <topology evidence="1">Multi-pass membrane protein</topology>
    </subcellularLocation>
</comment>
<evidence type="ECO:0000256" key="3">
    <source>
        <dbReference type="ARBA" id="ARBA00022692"/>
    </source>
</evidence>
<keyword evidence="5 6" id="KW-0472">Membrane</keyword>
<dbReference type="Proteomes" id="UP000321570">
    <property type="component" value="Unassembled WGS sequence"/>
</dbReference>
<evidence type="ECO:0000256" key="1">
    <source>
        <dbReference type="ARBA" id="ARBA00004141"/>
    </source>
</evidence>
<evidence type="ECO:0000256" key="2">
    <source>
        <dbReference type="ARBA" id="ARBA00006665"/>
    </source>
</evidence>
<dbReference type="PANTHER" id="PTHR10383:SF9">
    <property type="entry name" value="SERINE INCORPORATOR, ISOFORM F"/>
    <property type="match status" value="1"/>
</dbReference>
<evidence type="ECO:0000256" key="5">
    <source>
        <dbReference type="ARBA" id="ARBA00023136"/>
    </source>
</evidence>
<dbReference type="Pfam" id="PF03348">
    <property type="entry name" value="Serinc"/>
    <property type="match status" value="1"/>
</dbReference>
<proteinExistence type="inferred from homology"/>
<feature type="transmembrane region" description="Helical" evidence="6">
    <location>
        <begin position="117"/>
        <end position="138"/>
    </location>
</feature>
<dbReference type="InterPro" id="IPR005016">
    <property type="entry name" value="TDE1/TMS"/>
</dbReference>
<feature type="transmembrane region" description="Helical" evidence="6">
    <location>
        <begin position="83"/>
        <end position="105"/>
    </location>
</feature>
<feature type="transmembrane region" description="Helical" evidence="6">
    <location>
        <begin position="226"/>
        <end position="243"/>
    </location>
</feature>